<evidence type="ECO:0008006" key="3">
    <source>
        <dbReference type="Google" id="ProtNLM"/>
    </source>
</evidence>
<accession>A0ABU7PI95</accession>
<evidence type="ECO:0000313" key="1">
    <source>
        <dbReference type="EMBL" id="MEE4545541.1"/>
    </source>
</evidence>
<dbReference type="Proteomes" id="UP001344658">
    <property type="component" value="Unassembled WGS sequence"/>
</dbReference>
<name>A0ABU7PI95_9ACTN</name>
<dbReference type="RefSeq" id="WP_330799221.1">
    <property type="nucleotide sequence ID" value="NZ_JAZEWV010000030.1"/>
</dbReference>
<evidence type="ECO:0000313" key="2">
    <source>
        <dbReference type="Proteomes" id="UP001344658"/>
    </source>
</evidence>
<proteinExistence type="predicted"/>
<keyword evidence="2" id="KW-1185">Reference proteome</keyword>
<reference evidence="1 2" key="1">
    <citation type="submission" date="2023-12" db="EMBL/GenBank/DDBJ databases">
        <title>Streptomyces sp. V4-01.</title>
        <authorList>
            <person name="Somphong A."/>
            <person name="Phongsopitanun W."/>
        </authorList>
    </citation>
    <scope>NUCLEOTIDE SEQUENCE [LARGE SCALE GENOMIC DNA]</scope>
    <source>
        <strain evidence="1 2">V4-01</strain>
    </source>
</reference>
<sequence length="128" mass="13739">MTSQHETLTELVASALANGLTYRAFHDRAVDPASGYRPSMATLHKVSEGRSIRVTPELVSAIAAGLRVAPLRAQRAASFQYAGLPATAVGGGEVLREPDAPLVPLEPERALIQDWDEKEADQRNHQAG</sequence>
<gene>
    <name evidence="1" type="ORF">V2S66_26685</name>
</gene>
<dbReference type="EMBL" id="JAZEWV010000030">
    <property type="protein sequence ID" value="MEE4545541.1"/>
    <property type="molecule type" value="Genomic_DNA"/>
</dbReference>
<protein>
    <recommendedName>
        <fullName evidence="3">XRE family transcriptional regulator</fullName>
    </recommendedName>
</protein>
<organism evidence="1 2">
    <name type="scientific">Actinacidiphila polyblastidii</name>
    <dbReference type="NCBI Taxonomy" id="3110430"/>
    <lineage>
        <taxon>Bacteria</taxon>
        <taxon>Bacillati</taxon>
        <taxon>Actinomycetota</taxon>
        <taxon>Actinomycetes</taxon>
        <taxon>Kitasatosporales</taxon>
        <taxon>Streptomycetaceae</taxon>
        <taxon>Actinacidiphila</taxon>
    </lineage>
</organism>
<comment type="caution">
    <text evidence="1">The sequence shown here is derived from an EMBL/GenBank/DDBJ whole genome shotgun (WGS) entry which is preliminary data.</text>
</comment>